<dbReference type="RefSeq" id="WP_129986538.1">
    <property type="nucleotide sequence ID" value="NZ_SDPU01000020.1"/>
</dbReference>
<proteinExistence type="predicted"/>
<dbReference type="EMBL" id="SDPU01000020">
    <property type="protein sequence ID" value="RYU12719.1"/>
    <property type="molecule type" value="Genomic_DNA"/>
</dbReference>
<dbReference type="Proteomes" id="UP000291189">
    <property type="component" value="Unassembled WGS sequence"/>
</dbReference>
<dbReference type="SUPFAM" id="SSF54637">
    <property type="entry name" value="Thioesterase/thiol ester dehydrase-isomerase"/>
    <property type="match status" value="1"/>
</dbReference>
<dbReference type="OrthoDB" id="5495835at2"/>
<organism evidence="1 2">
    <name type="scientific">Nocardioides iriomotensis</name>
    <dbReference type="NCBI Taxonomy" id="715784"/>
    <lineage>
        <taxon>Bacteria</taxon>
        <taxon>Bacillati</taxon>
        <taxon>Actinomycetota</taxon>
        <taxon>Actinomycetes</taxon>
        <taxon>Propionibacteriales</taxon>
        <taxon>Nocardioidaceae</taxon>
        <taxon>Nocardioides</taxon>
    </lineage>
</organism>
<evidence type="ECO:0000313" key="2">
    <source>
        <dbReference type="Proteomes" id="UP000291189"/>
    </source>
</evidence>
<reference evidence="1 2" key="1">
    <citation type="submission" date="2019-01" db="EMBL/GenBank/DDBJ databases">
        <title>Nocardioides guangzhouensis sp. nov., an actinobacterium isolated from soil.</title>
        <authorList>
            <person name="Fu Y."/>
            <person name="Cai Y."/>
            <person name="Lin Z."/>
            <person name="Chen P."/>
        </authorList>
    </citation>
    <scope>NUCLEOTIDE SEQUENCE [LARGE SCALE GENOMIC DNA]</scope>
    <source>
        <strain evidence="1 2">NBRC 105384</strain>
    </source>
</reference>
<comment type="caution">
    <text evidence="1">The sequence shown here is derived from an EMBL/GenBank/DDBJ whole genome shotgun (WGS) entry which is preliminary data.</text>
</comment>
<name>A0A4Q5J527_9ACTN</name>
<dbReference type="InterPro" id="IPR029069">
    <property type="entry name" value="HotDog_dom_sf"/>
</dbReference>
<evidence type="ECO:0008006" key="3">
    <source>
        <dbReference type="Google" id="ProtNLM"/>
    </source>
</evidence>
<dbReference type="AlphaFoldDB" id="A0A4Q5J527"/>
<evidence type="ECO:0000313" key="1">
    <source>
        <dbReference type="EMBL" id="RYU12719.1"/>
    </source>
</evidence>
<gene>
    <name evidence="1" type="ORF">ETU37_07010</name>
</gene>
<dbReference type="Gene3D" id="3.10.129.10">
    <property type="entry name" value="Hotdog Thioesterase"/>
    <property type="match status" value="1"/>
</dbReference>
<sequence>MTLTIEHRFRGPARSGNGGYTAGSLAALVAGTDGHAVEVTLRMPPPLDTALAVAADGATTRLLDGDAVVAEARLVPDELPTVEAVAPDVAAEAMASYAGLRKHPFPGCFACGTDRGPGDGLQVYPGPVPGAADTVASLWVPHAAFADHGDVVDSVEHVGVAVAWAALDCVGGWSEDLEGRPMVLGRMTARVDALPVVGEPHVVVGRRLGVDGRKSFTAGTLYDADGRVVATAQHVWIAVDPTTFN</sequence>
<accession>A0A4Q5J527</accession>
<keyword evidence="2" id="KW-1185">Reference proteome</keyword>
<protein>
    <recommendedName>
        <fullName evidence="3">Thioesterase family protein</fullName>
    </recommendedName>
</protein>